<keyword evidence="3" id="KW-1185">Reference proteome</keyword>
<dbReference type="GO" id="GO:1990351">
    <property type="term" value="C:transporter complex"/>
    <property type="evidence" value="ECO:0007669"/>
    <property type="project" value="TreeGrafter"/>
</dbReference>
<dbReference type="HOGENOM" id="CLU_494093_0_0_0"/>
<gene>
    <name evidence="2" type="ORF">CCALI_00536</name>
</gene>
<dbReference type="STRING" id="454171.CP488_00617"/>
<dbReference type="AlphaFoldDB" id="S0ESW9"/>
<evidence type="ECO:0008006" key="4">
    <source>
        <dbReference type="Google" id="ProtNLM"/>
    </source>
</evidence>
<name>S0ESW9_CHTCT</name>
<dbReference type="EMBL" id="HF951689">
    <property type="protein sequence ID" value="CCW34369.1"/>
    <property type="molecule type" value="Genomic_DNA"/>
</dbReference>
<evidence type="ECO:0000313" key="2">
    <source>
        <dbReference type="EMBL" id="CCW34369.1"/>
    </source>
</evidence>
<dbReference type="Proteomes" id="UP000014227">
    <property type="component" value="Chromosome I"/>
</dbReference>
<sequence>MKRFRRAWWSLSLALLPNLLAVRAAASEAVESSSEKQQTSVQTNGTLVVSGAKLLRQNLTNGSLEAPEGATVVYTAPDGTQTTLKAGSFFYDGMTAIAEARGPITLQRAEGMFTGAKLTYNFRDRRGTLEQARLETDLFRASGSRIELLPDGRDTLYDAQFTTCTLVHPDYLIRARRIQLVPGQYVQADGITFQVGHTVLPSFPSYRYSLGTGGGSPTLLPGYDRTDGPYVSISQSLLGGLHSSLDVNARVGVKTLPVGTVDYVLALQSVTRSFSARSVLGDVADPLQGTLERLAPAIYSRDPHEITFQPRSSFFYAMLQNRQFVYNRNFNNISISRFPEVGVRFVNMFGSHEPPAGQAFSLEAPLQVDVAAYGAEINELPTHVTAARFGLRTDLISPAIVIGRRIDLRFAFTNWVSFYSTGTAYAILSPEAGLDYLPTRTSRLNVSLRHLADLGRTPFLFDRRDVRNELRLQYQVGGTWAFGLMSHIDLDHNRAYDNELAIIRNFDCMQVGVYYRTRSQQFGILFNLLPAPRRAVGKQTLVAPQPDGVGD</sequence>
<protein>
    <recommendedName>
        <fullName evidence="4">Organic solvent tolerance protein OstA</fullName>
    </recommendedName>
</protein>
<accession>S0ESW9</accession>
<dbReference type="PANTHER" id="PTHR30189">
    <property type="entry name" value="LPS-ASSEMBLY PROTEIN"/>
    <property type="match status" value="1"/>
</dbReference>
<dbReference type="RefSeq" id="WP_016481931.1">
    <property type="nucleotide sequence ID" value="NC_021487.1"/>
</dbReference>
<dbReference type="GO" id="GO:0009279">
    <property type="term" value="C:cell outer membrane"/>
    <property type="evidence" value="ECO:0007669"/>
    <property type="project" value="TreeGrafter"/>
</dbReference>
<dbReference type="InterPro" id="IPR050218">
    <property type="entry name" value="LptD"/>
</dbReference>
<dbReference type="OrthoDB" id="9802320at2"/>
<dbReference type="KEGG" id="ccz:CCALI_00536"/>
<dbReference type="InParanoid" id="S0ESW9"/>
<dbReference type="eggNOG" id="COG1452">
    <property type="taxonomic scope" value="Bacteria"/>
</dbReference>
<reference evidence="3" key="1">
    <citation type="submission" date="2013-03" db="EMBL/GenBank/DDBJ databases">
        <title>Genome sequence of Chthonomonas calidirosea, the first sequenced genome from the Armatimonadetes phylum (formally candidate division OP10).</title>
        <authorList>
            <person name="Lee K.C.Y."/>
            <person name="Morgan X.C."/>
            <person name="Dunfield P.F."/>
            <person name="Tamas I."/>
            <person name="Houghton K.M."/>
            <person name="Vyssotski M."/>
            <person name="Ryan J.L.J."/>
            <person name="Lagutin K."/>
            <person name="McDonald I.R."/>
            <person name="Stott M.B."/>
        </authorList>
    </citation>
    <scope>NUCLEOTIDE SEQUENCE [LARGE SCALE GENOMIC DNA]</scope>
    <source>
        <strain evidence="3">DSM 23976 / ICMP 18418 / T49</strain>
    </source>
</reference>
<feature type="chain" id="PRO_5004486272" description="Organic solvent tolerance protein OstA" evidence="1">
    <location>
        <begin position="27"/>
        <end position="551"/>
    </location>
</feature>
<evidence type="ECO:0000256" key="1">
    <source>
        <dbReference type="SAM" id="SignalP"/>
    </source>
</evidence>
<evidence type="ECO:0000313" key="3">
    <source>
        <dbReference type="Proteomes" id="UP000014227"/>
    </source>
</evidence>
<dbReference type="PANTHER" id="PTHR30189:SF1">
    <property type="entry name" value="LPS-ASSEMBLY PROTEIN LPTD"/>
    <property type="match status" value="1"/>
</dbReference>
<feature type="signal peptide" evidence="1">
    <location>
        <begin position="1"/>
        <end position="26"/>
    </location>
</feature>
<proteinExistence type="predicted"/>
<organism evidence="2 3">
    <name type="scientific">Chthonomonas calidirosea (strain DSM 23976 / ICMP 18418 / T49)</name>
    <dbReference type="NCBI Taxonomy" id="1303518"/>
    <lineage>
        <taxon>Bacteria</taxon>
        <taxon>Bacillati</taxon>
        <taxon>Armatimonadota</taxon>
        <taxon>Chthonomonadia</taxon>
        <taxon>Chthonomonadales</taxon>
        <taxon>Chthonomonadaceae</taxon>
        <taxon>Chthonomonas</taxon>
    </lineage>
</organism>
<keyword evidence="1" id="KW-0732">Signal</keyword>